<comment type="caution">
    <text evidence="1">The sequence shown here is derived from an EMBL/GenBank/DDBJ whole genome shotgun (WGS) entry which is preliminary data.</text>
</comment>
<gene>
    <name evidence="1" type="ORF">LCGC14_3028210</name>
</gene>
<name>A0A0F8WT15_9ZZZZ</name>
<organism evidence="1">
    <name type="scientific">marine sediment metagenome</name>
    <dbReference type="NCBI Taxonomy" id="412755"/>
    <lineage>
        <taxon>unclassified sequences</taxon>
        <taxon>metagenomes</taxon>
        <taxon>ecological metagenomes</taxon>
    </lineage>
</organism>
<reference evidence="1" key="1">
    <citation type="journal article" date="2015" name="Nature">
        <title>Complex archaea that bridge the gap between prokaryotes and eukaryotes.</title>
        <authorList>
            <person name="Spang A."/>
            <person name="Saw J.H."/>
            <person name="Jorgensen S.L."/>
            <person name="Zaremba-Niedzwiedzka K."/>
            <person name="Martijn J."/>
            <person name="Lind A.E."/>
            <person name="van Eijk R."/>
            <person name="Schleper C."/>
            <person name="Guy L."/>
            <person name="Ettema T.J."/>
        </authorList>
    </citation>
    <scope>NUCLEOTIDE SEQUENCE</scope>
</reference>
<evidence type="ECO:0000313" key="1">
    <source>
        <dbReference type="EMBL" id="KKK60052.1"/>
    </source>
</evidence>
<feature type="non-terminal residue" evidence="1">
    <location>
        <position position="280"/>
    </location>
</feature>
<sequence>MTAKRQAHKNVNVASWMFGHPVLRADNNSKAQWSSRTASPYYQKGGGWLAELIGGVQTGDDWAAIYIPVNELPVQAFDAAKWSYYMTTADGYGVNMVIWVHDGEDPDKRAEITQQGDNAGLARGAGWNAHKWNIDTTQMFYFGENVPGTTQLTSGTQYKWSQFQADPLFKDWYIYRVSIEFGWRGSGTFGTASVAEVLLNEIPIPLLPSVTGSQRRTVPVQKTMIADAKAAGDVYSENATTGTDWDFDFGGTGYITKGVIVHDAQMSERFVLYLFSQPPT</sequence>
<proteinExistence type="predicted"/>
<dbReference type="AlphaFoldDB" id="A0A0F8WT15"/>
<accession>A0A0F8WT15</accession>
<dbReference type="EMBL" id="LAZR01063163">
    <property type="protein sequence ID" value="KKK60052.1"/>
    <property type="molecule type" value="Genomic_DNA"/>
</dbReference>
<protein>
    <submittedName>
        <fullName evidence="1">Uncharacterized protein</fullName>
    </submittedName>
</protein>